<proteinExistence type="inferred from homology"/>
<dbReference type="GO" id="GO:0016831">
    <property type="term" value="F:carboxy-lyase activity"/>
    <property type="evidence" value="ECO:0007669"/>
    <property type="project" value="TreeGrafter"/>
</dbReference>
<evidence type="ECO:0000256" key="3">
    <source>
        <dbReference type="ARBA" id="ARBA00022643"/>
    </source>
</evidence>
<dbReference type="PANTHER" id="PTHR43374">
    <property type="entry name" value="FLAVIN PRENYLTRANSFERASE"/>
    <property type="match status" value="1"/>
</dbReference>
<evidence type="ECO:0000256" key="5">
    <source>
        <dbReference type="ARBA" id="ARBA00050612"/>
    </source>
</evidence>
<evidence type="ECO:0000256" key="1">
    <source>
        <dbReference type="ARBA" id="ARBA00022602"/>
    </source>
</evidence>
<keyword evidence="4 7" id="KW-0808">Transferase</keyword>
<dbReference type="AlphaFoldDB" id="A0A2D0JU56"/>
<feature type="binding site" evidence="7">
    <location>
        <position position="153"/>
    </location>
    <ligand>
        <name>dimethylallyl phosphate</name>
        <dbReference type="ChEBI" id="CHEBI:88052"/>
    </ligand>
</feature>
<dbReference type="HAMAP" id="MF_01984">
    <property type="entry name" value="ubiX_pad"/>
    <property type="match status" value="1"/>
</dbReference>
<dbReference type="NCBIfam" id="TIGR00421">
    <property type="entry name" value="ubiX_pad"/>
    <property type="match status" value="1"/>
</dbReference>
<dbReference type="InterPro" id="IPR003382">
    <property type="entry name" value="Flavoprotein"/>
</dbReference>
<evidence type="ECO:0000256" key="4">
    <source>
        <dbReference type="ARBA" id="ARBA00022679"/>
    </source>
</evidence>
<dbReference type="GO" id="GO:0106141">
    <property type="term" value="F:flavin prenyltransferase activity"/>
    <property type="evidence" value="ECO:0007669"/>
    <property type="project" value="UniProtKB-EC"/>
</dbReference>
<feature type="binding site" evidence="7">
    <location>
        <begin position="10"/>
        <end position="12"/>
    </location>
    <ligand>
        <name>FMN</name>
        <dbReference type="ChEBI" id="CHEBI:58210"/>
    </ligand>
</feature>
<dbReference type="InterPro" id="IPR036551">
    <property type="entry name" value="Flavin_trans-like"/>
</dbReference>
<evidence type="ECO:0000256" key="2">
    <source>
        <dbReference type="ARBA" id="ARBA00022630"/>
    </source>
</evidence>
<dbReference type="OrthoDB" id="9781577at2"/>
<dbReference type="Pfam" id="PF02441">
    <property type="entry name" value="Flavoprotein"/>
    <property type="match status" value="1"/>
</dbReference>
<comment type="similarity">
    <text evidence="6 7">Belongs to the UbiX/PAD1 family.</text>
</comment>
<comment type="catalytic activity">
    <reaction evidence="5 7">
        <text>dimethylallyl phosphate + FMNH2 = prenylated FMNH2 + phosphate</text>
        <dbReference type="Rhea" id="RHEA:37743"/>
        <dbReference type="ChEBI" id="CHEBI:43474"/>
        <dbReference type="ChEBI" id="CHEBI:57618"/>
        <dbReference type="ChEBI" id="CHEBI:87467"/>
        <dbReference type="ChEBI" id="CHEBI:88052"/>
        <dbReference type="EC" id="2.5.1.129"/>
    </reaction>
</comment>
<dbReference type="EMBL" id="NITZ01000003">
    <property type="protein sequence ID" value="PHM49880.1"/>
    <property type="molecule type" value="Genomic_DNA"/>
</dbReference>
<accession>A0A2D0JU56</accession>
<keyword evidence="10" id="KW-1185">Reference proteome</keyword>
<keyword evidence="9" id="KW-0456">Lyase</keyword>
<name>A0A2D0JU56_9GAMM</name>
<comment type="caution">
    <text evidence="7">Lacks conserved residue(s) required for the propagation of feature annotation.</text>
</comment>
<feature type="binding site" evidence="7">
    <location>
        <position position="37"/>
    </location>
    <ligand>
        <name>FMN</name>
        <dbReference type="ChEBI" id="CHEBI:58210"/>
    </ligand>
</feature>
<keyword evidence="3 7" id="KW-0288">FMN</keyword>
<evidence type="ECO:0000259" key="8">
    <source>
        <dbReference type="Pfam" id="PF02441"/>
    </source>
</evidence>
<feature type="binding site" evidence="7">
    <location>
        <position position="169"/>
    </location>
    <ligand>
        <name>dimethylallyl phosphate</name>
        <dbReference type="ChEBI" id="CHEBI:88052"/>
    </ligand>
</feature>
<dbReference type="NCBIfam" id="NF004685">
    <property type="entry name" value="PRK06029.1"/>
    <property type="match status" value="1"/>
</dbReference>
<dbReference type="Gene3D" id="3.40.50.1950">
    <property type="entry name" value="Flavin prenyltransferase-like"/>
    <property type="match status" value="1"/>
</dbReference>
<sequence>MKKLIVGLTGASGAIYGVRLLQVLQPVEGIETHLVISQSARQTLALETDYTLRDVQALADVVHDNRDIAASISSGSFKTLGMVILPCSIKTLSGIVHSYTEGLITRAADVVLKEGRKLVLGVRETPLHLGHLRLMTQAAEIGAVIMPPVPAFYHRPEHIQDIIDQTVNRVLDQFDIDLPEDLFNRWQGAKPAGSYTQ</sequence>
<organism evidence="9 10">
    <name type="scientific">Xenorhabdus miraniensis</name>
    <dbReference type="NCBI Taxonomy" id="351674"/>
    <lineage>
        <taxon>Bacteria</taxon>
        <taxon>Pseudomonadati</taxon>
        <taxon>Pseudomonadota</taxon>
        <taxon>Gammaproteobacteria</taxon>
        <taxon>Enterobacterales</taxon>
        <taxon>Morganellaceae</taxon>
        <taxon>Xenorhabdus</taxon>
    </lineage>
</organism>
<evidence type="ECO:0000256" key="6">
    <source>
        <dbReference type="ARBA" id="ARBA00060793"/>
    </source>
</evidence>
<dbReference type="EC" id="2.5.1.129" evidence="7"/>
<dbReference type="FunFam" id="3.40.50.1950:FF:000001">
    <property type="entry name" value="Flavin prenyltransferase UbiX"/>
    <property type="match status" value="1"/>
</dbReference>
<dbReference type="Proteomes" id="UP000221980">
    <property type="component" value="Unassembled WGS sequence"/>
</dbReference>
<feature type="domain" description="Flavoprotein" evidence="8">
    <location>
        <begin position="2"/>
        <end position="173"/>
    </location>
</feature>
<keyword evidence="2 7" id="KW-0285">Flavoprotein</keyword>
<evidence type="ECO:0000256" key="7">
    <source>
        <dbReference type="HAMAP-Rule" id="MF_01984"/>
    </source>
</evidence>
<evidence type="ECO:0000313" key="10">
    <source>
        <dbReference type="Proteomes" id="UP000221980"/>
    </source>
</evidence>
<gene>
    <name evidence="7" type="primary">ubiX</name>
    <name evidence="9" type="ORF">Xmir_00762</name>
</gene>
<reference evidence="9 10" key="1">
    <citation type="journal article" date="2017" name="Nat. Microbiol.">
        <title>Natural product diversity associated with the nematode symbionts Photorhabdus and Xenorhabdus.</title>
        <authorList>
            <person name="Tobias N.J."/>
            <person name="Wolff H."/>
            <person name="Djahanschiri B."/>
            <person name="Grundmann F."/>
            <person name="Kronenwerth M."/>
            <person name="Shi Y.M."/>
            <person name="Simonyi S."/>
            <person name="Grun P."/>
            <person name="Shapiro-Ilan D."/>
            <person name="Pidot S.J."/>
            <person name="Stinear T.P."/>
            <person name="Ebersberger I."/>
            <person name="Bode H.B."/>
        </authorList>
    </citation>
    <scope>NUCLEOTIDE SEQUENCE [LARGE SCALE GENOMIC DNA]</scope>
    <source>
        <strain evidence="9 10">DSM 17902</strain>
    </source>
</reference>
<dbReference type="SUPFAM" id="SSF52507">
    <property type="entry name" value="Homo-oligomeric flavin-containing Cys decarboxylases, HFCD"/>
    <property type="match status" value="1"/>
</dbReference>
<feature type="binding site" evidence="7">
    <location>
        <position position="123"/>
    </location>
    <ligand>
        <name>FMN</name>
        <dbReference type="ChEBI" id="CHEBI:58210"/>
    </ligand>
</feature>
<feature type="binding site" evidence="7">
    <location>
        <begin position="88"/>
        <end position="91"/>
    </location>
    <ligand>
        <name>FMN</name>
        <dbReference type="ChEBI" id="CHEBI:58210"/>
    </ligand>
</feature>
<dbReference type="InterPro" id="IPR004507">
    <property type="entry name" value="UbiX-like"/>
</dbReference>
<comment type="caution">
    <text evidence="9">The sequence shown here is derived from an EMBL/GenBank/DDBJ whole genome shotgun (WGS) entry which is preliminary data.</text>
</comment>
<dbReference type="RefSeq" id="WP_099113115.1">
    <property type="nucleotide sequence ID" value="NZ_CAWNQI010000062.1"/>
</dbReference>
<dbReference type="PANTHER" id="PTHR43374:SF1">
    <property type="entry name" value="FLAVIN PRENYLTRANSFERASE PAD1, MITOCHONDRIAL"/>
    <property type="match status" value="1"/>
</dbReference>
<comment type="function">
    <text evidence="7">Flavin prenyltransferase that catalyzes the synthesis of the prenylated FMN cofactor (prenyl-FMN) for 4-hydroxy-3-polyprenylbenzoic acid decarboxylase UbiD. The prenyltransferase is metal-independent and links a dimethylallyl moiety from dimethylallyl monophosphate (DMAP) to the flavin N5 and C6 atoms of FMN.</text>
</comment>
<evidence type="ECO:0000313" key="9">
    <source>
        <dbReference type="EMBL" id="PHM49880.1"/>
    </source>
</evidence>
<protein>
    <recommendedName>
        <fullName evidence="7">Flavin prenyltransferase UbiX</fullName>
        <ecNumber evidence="7">2.5.1.129</ecNumber>
    </recommendedName>
</protein>
<keyword evidence="1 7" id="KW-0637">Prenyltransferase</keyword>